<dbReference type="Proteomes" id="UP000076744">
    <property type="component" value="Unassembled WGS sequence"/>
</dbReference>
<keyword evidence="3" id="KW-1185">Reference proteome</keyword>
<reference evidence="2 3" key="1">
    <citation type="journal article" date="2016" name="Genome Biol. Evol.">
        <title>Divergent and convergent evolution of fungal pathogenicity.</title>
        <authorList>
            <person name="Shang Y."/>
            <person name="Xiao G."/>
            <person name="Zheng P."/>
            <person name="Cen K."/>
            <person name="Zhan S."/>
            <person name="Wang C."/>
        </authorList>
    </citation>
    <scope>NUCLEOTIDE SEQUENCE [LARGE SCALE GENOMIC DNA]</scope>
    <source>
        <strain evidence="2 3">ARSEF 2679</strain>
    </source>
</reference>
<evidence type="ECO:0000313" key="3">
    <source>
        <dbReference type="Proteomes" id="UP000076744"/>
    </source>
</evidence>
<proteinExistence type="predicted"/>
<dbReference type="OrthoDB" id="4869153at2759"/>
<dbReference type="RefSeq" id="XP_018701841.1">
    <property type="nucleotide sequence ID" value="XM_018850929.1"/>
</dbReference>
<dbReference type="AlphaFoldDB" id="A0A167PM82"/>
<organism evidence="2 3">
    <name type="scientific">Cordyceps fumosorosea (strain ARSEF 2679)</name>
    <name type="common">Isaria fumosorosea</name>
    <dbReference type="NCBI Taxonomy" id="1081104"/>
    <lineage>
        <taxon>Eukaryota</taxon>
        <taxon>Fungi</taxon>
        <taxon>Dikarya</taxon>
        <taxon>Ascomycota</taxon>
        <taxon>Pezizomycotina</taxon>
        <taxon>Sordariomycetes</taxon>
        <taxon>Hypocreomycetidae</taxon>
        <taxon>Hypocreales</taxon>
        <taxon>Cordycipitaceae</taxon>
        <taxon>Cordyceps</taxon>
    </lineage>
</organism>
<protein>
    <submittedName>
        <fullName evidence="2">Uncharacterized protein</fullName>
    </submittedName>
</protein>
<evidence type="ECO:0000256" key="1">
    <source>
        <dbReference type="SAM" id="Coils"/>
    </source>
</evidence>
<name>A0A167PM82_CORFA</name>
<evidence type="ECO:0000313" key="2">
    <source>
        <dbReference type="EMBL" id="OAA56810.1"/>
    </source>
</evidence>
<feature type="coiled-coil region" evidence="1">
    <location>
        <begin position="157"/>
        <end position="184"/>
    </location>
</feature>
<accession>A0A167PM82</accession>
<sequence>MIELQPAKTMCCWNSLQVGADGRTGVLHLTWPESLAATGSNLHNQSTIGIQNASEAIRRKIDELKRESTAALTTSTKLYQIMSQPLAERAEQGRDEEEDTVNDHLILLHEESANADEKVESLHEQWQACVRTEQEAWKRLTDDHDAPQQEPELHNLIDAIEEIVRNGEREINTIEEEYAEYIQIESLKVMQTLMEG</sequence>
<keyword evidence="1" id="KW-0175">Coiled coil</keyword>
<gene>
    <name evidence="2" type="ORF">ISF_07326</name>
</gene>
<comment type="caution">
    <text evidence="2">The sequence shown here is derived from an EMBL/GenBank/DDBJ whole genome shotgun (WGS) entry which is preliminary data.</text>
</comment>
<dbReference type="EMBL" id="AZHB01000021">
    <property type="protein sequence ID" value="OAA56810.1"/>
    <property type="molecule type" value="Genomic_DNA"/>
</dbReference>
<dbReference type="GeneID" id="30023618"/>